<dbReference type="InParanoid" id="A0A286URZ3"/>
<evidence type="ECO:0000259" key="10">
    <source>
        <dbReference type="PROSITE" id="PS50158"/>
    </source>
</evidence>
<evidence type="ECO:0000256" key="3">
    <source>
        <dbReference type="ARBA" id="ARBA00023141"/>
    </source>
</evidence>
<dbReference type="InterPro" id="IPR000571">
    <property type="entry name" value="Znf_CCCH"/>
</dbReference>
<gene>
    <name evidence="12" type="ORF">PNOK_0232500</name>
</gene>
<dbReference type="PROSITE" id="PS50103">
    <property type="entry name" value="ZF_C3H1"/>
    <property type="match status" value="2"/>
</dbReference>
<dbReference type="PANTHER" id="PTHR21022:SF19">
    <property type="entry name" value="PREPHENATE DEHYDRATASE-RELATED"/>
    <property type="match status" value="1"/>
</dbReference>
<dbReference type="InterPro" id="IPR001878">
    <property type="entry name" value="Znf_CCHC"/>
</dbReference>
<sequence length="522" mass="57934">MHINGSRPTVAFLGPEGTYSHQVAYNRFGENARYVKKASIADLFYSIPDEASIAVIPRENSIYGSVVETHDLFRDPKIGKSIHITEEITLQVQHCLLAAHGTELADIKRVFSHEQALGQCSNFFANYLPDAIHTKTPSTAAAAEAILDENLCHDSAAVCSEICTRVYPGLRLLRKGIQNETNNYTKFFVLSTSPNQSGSEERGRALLRVFRPSSVSSSSAGLGEIISQIGIPISQIDRRPLASETPFSDVYFITVSEDELNRKEEGTHSWYEEVQQAVERLQSLDWQACILGYPLAGPSALRDIIRPQFHQVNLSAEDFVKTTIGLKLDTDDQICRLSLTQAGCPLGPLHCPLRFNRLQALASRSIMLVERKIECPDYKRGFCKLGPLCPRKHVRRVVCQNYLTGFCPLGPECTRGHPKPDLPLPKDYEPPAAPSQKDLGPPPPGYGRYAEFDRISGAQSAQPNYAVQTGFTGGVRRNLDDVLCFKCGEKGHYANHCWNRNVPGYRGGVERLNARRFGGNED</sequence>
<dbReference type="PANTHER" id="PTHR21022">
    <property type="entry name" value="PREPHENATE DEHYDRATASE P PROTEIN"/>
    <property type="match status" value="1"/>
</dbReference>
<evidence type="ECO:0000256" key="4">
    <source>
        <dbReference type="ARBA" id="ARBA00023222"/>
    </source>
</evidence>
<dbReference type="GO" id="GO:0003676">
    <property type="term" value="F:nucleic acid binding"/>
    <property type="evidence" value="ECO:0007669"/>
    <property type="project" value="InterPro"/>
</dbReference>
<comment type="caution">
    <text evidence="12">The sequence shown here is derived from an EMBL/GenBank/DDBJ whole genome shotgun (WGS) entry which is preliminary data.</text>
</comment>
<feature type="region of interest" description="Disordered" evidence="8">
    <location>
        <begin position="418"/>
        <end position="446"/>
    </location>
</feature>
<feature type="domain" description="CCHC-type" evidence="10">
    <location>
        <begin position="484"/>
        <end position="497"/>
    </location>
</feature>
<dbReference type="GO" id="GO:0009094">
    <property type="term" value="P:L-phenylalanine biosynthetic process"/>
    <property type="evidence" value="ECO:0007669"/>
    <property type="project" value="UniProtKB-KW"/>
</dbReference>
<dbReference type="SUPFAM" id="SSF53850">
    <property type="entry name" value="Periplasmic binding protein-like II"/>
    <property type="match status" value="1"/>
</dbReference>
<dbReference type="CDD" id="cd13532">
    <property type="entry name" value="PBP2_PDT_like"/>
    <property type="match status" value="1"/>
</dbReference>
<dbReference type="AlphaFoldDB" id="A0A286URZ3"/>
<keyword evidence="5" id="KW-0456">Lyase</keyword>
<comment type="pathway">
    <text evidence="6">Amino-acid biosynthesis.</text>
</comment>
<keyword evidence="7" id="KW-0863">Zinc-finger</keyword>
<dbReference type="STRING" id="2282107.A0A286URZ3"/>
<dbReference type="GO" id="GO:0005737">
    <property type="term" value="C:cytoplasm"/>
    <property type="evidence" value="ECO:0007669"/>
    <property type="project" value="TreeGrafter"/>
</dbReference>
<evidence type="ECO:0000256" key="6">
    <source>
        <dbReference type="ARBA" id="ARBA00029440"/>
    </source>
</evidence>
<feature type="domain" description="Prephenate dehydratase" evidence="11">
    <location>
        <begin position="9"/>
        <end position="192"/>
    </location>
</feature>
<feature type="zinc finger region" description="C3H1-type" evidence="7">
    <location>
        <begin position="398"/>
        <end position="420"/>
    </location>
</feature>
<evidence type="ECO:0000256" key="7">
    <source>
        <dbReference type="PROSITE-ProRule" id="PRU00723"/>
    </source>
</evidence>
<evidence type="ECO:0000256" key="2">
    <source>
        <dbReference type="ARBA" id="ARBA00022664"/>
    </source>
</evidence>
<dbReference type="Gene3D" id="3.40.190.10">
    <property type="entry name" value="Periplasmic binding protein-like II"/>
    <property type="match status" value="2"/>
</dbReference>
<organism evidence="12 13">
    <name type="scientific">Pyrrhoderma noxium</name>
    <dbReference type="NCBI Taxonomy" id="2282107"/>
    <lineage>
        <taxon>Eukaryota</taxon>
        <taxon>Fungi</taxon>
        <taxon>Dikarya</taxon>
        <taxon>Basidiomycota</taxon>
        <taxon>Agaricomycotina</taxon>
        <taxon>Agaricomycetes</taxon>
        <taxon>Hymenochaetales</taxon>
        <taxon>Hymenochaetaceae</taxon>
        <taxon>Pyrrhoderma</taxon>
    </lineage>
</organism>
<accession>A0A286URZ3</accession>
<keyword evidence="13" id="KW-1185">Reference proteome</keyword>
<keyword evidence="3" id="KW-0057">Aromatic amino acid biosynthesis</keyword>
<feature type="domain" description="C3H1-type" evidence="9">
    <location>
        <begin position="398"/>
        <end position="420"/>
    </location>
</feature>
<dbReference type="GO" id="GO:0004664">
    <property type="term" value="F:prephenate dehydratase activity"/>
    <property type="evidence" value="ECO:0007669"/>
    <property type="project" value="InterPro"/>
</dbReference>
<dbReference type="SMART" id="SM00356">
    <property type="entry name" value="ZnF_C3H1"/>
    <property type="match status" value="2"/>
</dbReference>
<evidence type="ECO:0000259" key="11">
    <source>
        <dbReference type="PROSITE" id="PS51171"/>
    </source>
</evidence>
<evidence type="ECO:0000259" key="9">
    <source>
        <dbReference type="PROSITE" id="PS50103"/>
    </source>
</evidence>
<dbReference type="PROSITE" id="PS51171">
    <property type="entry name" value="PREPHENATE_DEHYDR_3"/>
    <property type="match status" value="1"/>
</dbReference>
<dbReference type="SUPFAM" id="SSF57756">
    <property type="entry name" value="Retrovirus zinc finger-like domains"/>
    <property type="match status" value="1"/>
</dbReference>
<dbReference type="EMBL" id="NBII01000002">
    <property type="protein sequence ID" value="PAV22368.1"/>
    <property type="molecule type" value="Genomic_DNA"/>
</dbReference>
<name>A0A286URZ3_9AGAM</name>
<keyword evidence="2" id="KW-0507">mRNA processing</keyword>
<dbReference type="Proteomes" id="UP000217199">
    <property type="component" value="Unassembled WGS sequence"/>
</dbReference>
<dbReference type="GO" id="GO:0006397">
    <property type="term" value="P:mRNA processing"/>
    <property type="evidence" value="ECO:0007669"/>
    <property type="project" value="UniProtKB-KW"/>
</dbReference>
<dbReference type="InterPro" id="IPR036875">
    <property type="entry name" value="Znf_CCHC_sf"/>
</dbReference>
<dbReference type="Pfam" id="PF00800">
    <property type="entry name" value="PDT"/>
    <property type="match status" value="1"/>
</dbReference>
<evidence type="ECO:0000313" key="12">
    <source>
        <dbReference type="EMBL" id="PAV22368.1"/>
    </source>
</evidence>
<evidence type="ECO:0000256" key="8">
    <source>
        <dbReference type="SAM" id="MobiDB-lite"/>
    </source>
</evidence>
<feature type="domain" description="C3H1-type" evidence="9">
    <location>
        <begin position="370"/>
        <end position="396"/>
    </location>
</feature>
<keyword evidence="1" id="KW-0028">Amino-acid biosynthesis</keyword>
<dbReference type="OrthoDB" id="1914176at2759"/>
<evidence type="ECO:0000313" key="13">
    <source>
        <dbReference type="Proteomes" id="UP000217199"/>
    </source>
</evidence>
<dbReference type="GO" id="GO:0008270">
    <property type="term" value="F:zinc ion binding"/>
    <property type="evidence" value="ECO:0007669"/>
    <property type="project" value="UniProtKB-KW"/>
</dbReference>
<keyword evidence="7" id="KW-0862">Zinc</keyword>
<dbReference type="InterPro" id="IPR001086">
    <property type="entry name" value="Preph_deHydtase"/>
</dbReference>
<protein>
    <submittedName>
        <fullName evidence="12">PDT-domain-containing</fullName>
    </submittedName>
</protein>
<dbReference type="Gene3D" id="4.10.60.10">
    <property type="entry name" value="Zinc finger, CCHC-type"/>
    <property type="match status" value="1"/>
</dbReference>
<proteinExistence type="predicted"/>
<keyword evidence="4" id="KW-0584">Phenylalanine biosynthesis</keyword>
<reference evidence="12 13" key="1">
    <citation type="journal article" date="2017" name="Mol. Ecol.">
        <title>Comparative and population genomic landscape of Phellinus noxius: A hypervariable fungus causing root rot in trees.</title>
        <authorList>
            <person name="Chung C.L."/>
            <person name="Lee T.J."/>
            <person name="Akiba M."/>
            <person name="Lee H.H."/>
            <person name="Kuo T.H."/>
            <person name="Liu D."/>
            <person name="Ke H.M."/>
            <person name="Yokoi T."/>
            <person name="Roa M.B."/>
            <person name="Lu M.J."/>
            <person name="Chang Y.Y."/>
            <person name="Ann P.J."/>
            <person name="Tsai J.N."/>
            <person name="Chen C.Y."/>
            <person name="Tzean S.S."/>
            <person name="Ota Y."/>
            <person name="Hattori T."/>
            <person name="Sahashi N."/>
            <person name="Liou R.F."/>
            <person name="Kikuchi T."/>
            <person name="Tsai I.J."/>
        </authorList>
    </citation>
    <scope>NUCLEOTIDE SEQUENCE [LARGE SCALE GENOMIC DNA]</scope>
    <source>
        <strain evidence="12 13">FFPRI411160</strain>
    </source>
</reference>
<feature type="compositionally biased region" description="Basic and acidic residues" evidence="8">
    <location>
        <begin position="418"/>
        <end position="429"/>
    </location>
</feature>
<dbReference type="SMART" id="SM00343">
    <property type="entry name" value="ZnF_C2HC"/>
    <property type="match status" value="1"/>
</dbReference>
<evidence type="ECO:0000256" key="1">
    <source>
        <dbReference type="ARBA" id="ARBA00022605"/>
    </source>
</evidence>
<dbReference type="PROSITE" id="PS50158">
    <property type="entry name" value="ZF_CCHC"/>
    <property type="match status" value="1"/>
</dbReference>
<evidence type="ECO:0000256" key="5">
    <source>
        <dbReference type="ARBA" id="ARBA00023239"/>
    </source>
</evidence>
<feature type="zinc finger region" description="C3H1-type" evidence="7">
    <location>
        <begin position="370"/>
        <end position="396"/>
    </location>
</feature>
<keyword evidence="7" id="KW-0479">Metal-binding</keyword>